<accession>A0A645I622</accession>
<dbReference type="EMBL" id="VSSQ01100962">
    <property type="protein sequence ID" value="MPN42913.1"/>
    <property type="molecule type" value="Genomic_DNA"/>
</dbReference>
<sequence length="59" mass="6695">MRNLNVIVGFNFLFIQHTVMWTGCFRRIILAFDGQHPAVDPGYLVYGNGEIVPTTHAFV</sequence>
<proteinExistence type="predicted"/>
<name>A0A645I622_9ZZZZ</name>
<reference evidence="1" key="1">
    <citation type="submission" date="2019-08" db="EMBL/GenBank/DDBJ databases">
        <authorList>
            <person name="Kucharzyk K."/>
            <person name="Murdoch R.W."/>
            <person name="Higgins S."/>
            <person name="Loffler F."/>
        </authorList>
    </citation>
    <scope>NUCLEOTIDE SEQUENCE</scope>
</reference>
<protein>
    <submittedName>
        <fullName evidence="1">Uncharacterized protein</fullName>
    </submittedName>
</protein>
<evidence type="ECO:0000313" key="1">
    <source>
        <dbReference type="EMBL" id="MPN42913.1"/>
    </source>
</evidence>
<dbReference type="AlphaFoldDB" id="A0A645I622"/>
<organism evidence="1">
    <name type="scientific">bioreactor metagenome</name>
    <dbReference type="NCBI Taxonomy" id="1076179"/>
    <lineage>
        <taxon>unclassified sequences</taxon>
        <taxon>metagenomes</taxon>
        <taxon>ecological metagenomes</taxon>
    </lineage>
</organism>
<dbReference type="PROSITE" id="PS51257">
    <property type="entry name" value="PROKAR_LIPOPROTEIN"/>
    <property type="match status" value="1"/>
</dbReference>
<comment type="caution">
    <text evidence="1">The sequence shown here is derived from an EMBL/GenBank/DDBJ whole genome shotgun (WGS) entry which is preliminary data.</text>
</comment>
<gene>
    <name evidence="1" type="ORF">SDC9_190471</name>
</gene>